<keyword evidence="1 2" id="KW-0808">Transferase</keyword>
<evidence type="ECO:0000313" key="2">
    <source>
        <dbReference type="EMBL" id="SEG23068.1"/>
    </source>
</evidence>
<reference evidence="2 3" key="1">
    <citation type="submission" date="2016-10" db="EMBL/GenBank/DDBJ databases">
        <authorList>
            <person name="Varghese N."/>
            <person name="Submissions S."/>
        </authorList>
    </citation>
    <scope>NUCLEOTIDE SEQUENCE [LARGE SCALE GENOMIC DNA]</scope>
    <source>
        <strain evidence="2 3">DSM 29073</strain>
    </source>
</reference>
<dbReference type="InterPro" id="IPR051706">
    <property type="entry name" value="Glycosyltransferase_domain"/>
</dbReference>
<gene>
    <name evidence="2" type="ORF">SAMN05444001_12220</name>
</gene>
<dbReference type="Proteomes" id="UP000236725">
    <property type="component" value="Unassembled WGS sequence"/>
</dbReference>
<dbReference type="PANTHER" id="PTHR32385">
    <property type="entry name" value="MANNOSYL PHOSPHORYLINOSITOL CERAMIDE SYNTHASE"/>
    <property type="match status" value="1"/>
</dbReference>
<dbReference type="EMBL" id="FNVS01000022">
    <property type="protein sequence ID" value="SEG23068.1"/>
    <property type="molecule type" value="Genomic_DNA"/>
</dbReference>
<dbReference type="InterPro" id="IPR029044">
    <property type="entry name" value="Nucleotide-diphossugar_trans"/>
</dbReference>
<organism evidence="2 3">
    <name type="scientific">Parabacteroides chinchillae</name>
    <dbReference type="NCBI Taxonomy" id="871327"/>
    <lineage>
        <taxon>Bacteria</taxon>
        <taxon>Pseudomonadati</taxon>
        <taxon>Bacteroidota</taxon>
        <taxon>Bacteroidia</taxon>
        <taxon>Bacteroidales</taxon>
        <taxon>Tannerellaceae</taxon>
        <taxon>Parabacteroides</taxon>
    </lineage>
</organism>
<dbReference type="GO" id="GO:0016020">
    <property type="term" value="C:membrane"/>
    <property type="evidence" value="ECO:0007669"/>
    <property type="project" value="GOC"/>
</dbReference>
<comment type="caution">
    <text evidence="2">The sequence shown here is derived from an EMBL/GenBank/DDBJ whole genome shotgun (WGS) entry which is preliminary data.</text>
</comment>
<dbReference type="SUPFAM" id="SSF53448">
    <property type="entry name" value="Nucleotide-diphospho-sugar transferases"/>
    <property type="match status" value="1"/>
</dbReference>
<dbReference type="Gene3D" id="3.90.550.20">
    <property type="match status" value="1"/>
</dbReference>
<name>A0A8G2F5E6_9BACT</name>
<evidence type="ECO:0000313" key="3">
    <source>
        <dbReference type="Proteomes" id="UP000236725"/>
    </source>
</evidence>
<dbReference type="InterPro" id="IPR007577">
    <property type="entry name" value="GlycoTrfase_DXD_sugar-bd_CS"/>
</dbReference>
<dbReference type="AlphaFoldDB" id="A0A8G2F5E6"/>
<dbReference type="PANTHER" id="PTHR32385:SF15">
    <property type="entry name" value="INOSITOL PHOSPHOCERAMIDE MANNOSYLTRANSFERASE 1"/>
    <property type="match status" value="1"/>
</dbReference>
<protein>
    <submittedName>
        <fullName evidence="2">Glycosyltransferase sugar-binding region containing DXD motif-containing protein</fullName>
    </submittedName>
</protein>
<evidence type="ECO:0000256" key="1">
    <source>
        <dbReference type="ARBA" id="ARBA00022679"/>
    </source>
</evidence>
<keyword evidence="3" id="KW-1185">Reference proteome</keyword>
<dbReference type="GO" id="GO:0051999">
    <property type="term" value="P:mannosyl-inositol phosphorylceramide biosynthetic process"/>
    <property type="evidence" value="ECO:0007669"/>
    <property type="project" value="TreeGrafter"/>
</dbReference>
<dbReference type="Pfam" id="PF04488">
    <property type="entry name" value="Gly_transf_sug"/>
    <property type="match status" value="1"/>
</dbReference>
<dbReference type="GO" id="GO:0000030">
    <property type="term" value="F:mannosyltransferase activity"/>
    <property type="evidence" value="ECO:0007669"/>
    <property type="project" value="TreeGrafter"/>
</dbReference>
<proteinExistence type="predicted"/>
<dbReference type="RefSeq" id="WP_103984280.1">
    <property type="nucleotide sequence ID" value="NZ_FNVS01000022.1"/>
</dbReference>
<sequence length="236" mass="27640">MKIPKIIHQIYDNPAGVPDILSDVSESWKKEHPAWNYRLWDHEAIQKFLEDSCPEFIPIYKSFLCNKQRWEFMRYLILYHEGGLYVDMDYECIQPMDSLLETHSCCLALEPAEHAERFGKQELIGNAMLAAIPHHPFFEKIIEQIILSGNGRKQTMTWHDTQNAGIEMINNLYEGYDFKEEITLLPADLVTPLSAREISLLLLNRETPEMEDKVEKAFAVHYFLGQWRLKYASDMV</sequence>
<accession>A0A8G2F5E6</accession>